<dbReference type="PANTHER" id="PTHR33446">
    <property type="entry name" value="PROTEIN TONB-RELATED"/>
    <property type="match status" value="1"/>
</dbReference>
<dbReference type="PANTHER" id="PTHR33446:SF2">
    <property type="entry name" value="PROTEIN TONB"/>
    <property type="match status" value="1"/>
</dbReference>
<dbReference type="SUPFAM" id="SSF74653">
    <property type="entry name" value="TolA/TonB C-terminal domain"/>
    <property type="match status" value="2"/>
</dbReference>
<feature type="transmembrane region" description="Helical" evidence="1">
    <location>
        <begin position="265"/>
        <end position="282"/>
    </location>
</feature>
<sequence length="613" mass="70163">MATYLLQMIACSGILYGYYHFFLRNEKFHQYNRFYLLFAMALSLLLPLLKIPVIVSETNNNPIYNFVSSGETVVVTAAAKRFAYTQLLYVFYGCVVLWMLFRLLKAVFHIISIKKAAASTIIEDIRFIKTSHPDAPFSFFRWLFWHDRTELESKEGMHMFKHEMYHIRSKHSFDLLFTEIILSFCWFNPFFYIYRKELKTIQEFLADQHAASDSDAASYAELLLIRAIGARHQQLINPFFHNQLKRRITMLTSSKKPQYQWLRKLLVLPVAATAIALFAFTYEKEISNIVPERLSMTEQHVEYPAISTDVNKATAVTVIEDTLPKTQKDITDKKINDASTYHVTGGGRYRMLSPITVTGFELKEPPKKVLKEGEIKVDVDAAFKGNWISFMERNLDGQIPTDKGAAVGNYEILVRFTVNEDGKLSDIQSITNEGYGMEEEVIRILKKSPDWYPAINNNNKEGKSIPVKSYRIQQVNFKVVKFTSETAEGKSINLADSPSPISSKLQQPEVFTKVEIDAAYPGNWRSFLEKNLNGVVPVENGAKPGNYTTIIQFIVDKDGTVSDIKPLTKHGYGMEEEAMRVIKASGKWAPAIQNKREVKAYRKQPITFQISLS</sequence>
<dbReference type="Pfam" id="PF05569">
    <property type="entry name" value="Peptidase_M56"/>
    <property type="match status" value="1"/>
</dbReference>
<dbReference type="CDD" id="cd07341">
    <property type="entry name" value="M56_BlaR1_MecR1_like"/>
    <property type="match status" value="1"/>
</dbReference>
<evidence type="ECO:0000259" key="3">
    <source>
        <dbReference type="Pfam" id="PF05569"/>
    </source>
</evidence>
<keyword evidence="5" id="KW-1185">Reference proteome</keyword>
<keyword evidence="1" id="KW-1133">Transmembrane helix</keyword>
<dbReference type="Proteomes" id="UP001325680">
    <property type="component" value="Chromosome"/>
</dbReference>
<dbReference type="InterPro" id="IPR051045">
    <property type="entry name" value="TonB-dependent_transducer"/>
</dbReference>
<organism evidence="4 5">
    <name type="scientific">Niabella yanshanensis</name>
    <dbReference type="NCBI Taxonomy" id="577386"/>
    <lineage>
        <taxon>Bacteria</taxon>
        <taxon>Pseudomonadati</taxon>
        <taxon>Bacteroidota</taxon>
        <taxon>Chitinophagia</taxon>
        <taxon>Chitinophagales</taxon>
        <taxon>Chitinophagaceae</taxon>
        <taxon>Niabella</taxon>
    </lineage>
</organism>
<dbReference type="PROSITE" id="PS00430">
    <property type="entry name" value="TONB_DEPENDENT_REC_1"/>
    <property type="match status" value="1"/>
</dbReference>
<feature type="domain" description="TonB C-terminal" evidence="2">
    <location>
        <begin position="549"/>
        <end position="609"/>
    </location>
</feature>
<dbReference type="EMBL" id="CP139960">
    <property type="protein sequence ID" value="WQD39113.1"/>
    <property type="molecule type" value="Genomic_DNA"/>
</dbReference>
<dbReference type="InterPro" id="IPR010916">
    <property type="entry name" value="TonB_box_CS"/>
</dbReference>
<keyword evidence="1" id="KW-0812">Transmembrane</keyword>
<accession>A0ABZ0W753</accession>
<dbReference type="RefSeq" id="WP_114793161.1">
    <property type="nucleotide sequence ID" value="NZ_CP139960.1"/>
</dbReference>
<feature type="transmembrane region" description="Helical" evidence="1">
    <location>
        <begin position="6"/>
        <end position="22"/>
    </location>
</feature>
<protein>
    <submittedName>
        <fullName evidence="4">M56 family metallopeptidase</fullName>
    </submittedName>
</protein>
<keyword evidence="1" id="KW-0472">Membrane</keyword>
<evidence type="ECO:0000256" key="1">
    <source>
        <dbReference type="SAM" id="Phobius"/>
    </source>
</evidence>
<evidence type="ECO:0000313" key="5">
    <source>
        <dbReference type="Proteomes" id="UP001325680"/>
    </source>
</evidence>
<dbReference type="Gene3D" id="3.30.1150.10">
    <property type="match status" value="2"/>
</dbReference>
<feature type="transmembrane region" description="Helical" evidence="1">
    <location>
        <begin position="87"/>
        <end position="104"/>
    </location>
</feature>
<dbReference type="Pfam" id="PF03544">
    <property type="entry name" value="TonB_C"/>
    <property type="match status" value="1"/>
</dbReference>
<evidence type="ECO:0000259" key="2">
    <source>
        <dbReference type="Pfam" id="PF03544"/>
    </source>
</evidence>
<evidence type="ECO:0000313" key="4">
    <source>
        <dbReference type="EMBL" id="WQD39113.1"/>
    </source>
</evidence>
<dbReference type="InterPro" id="IPR008756">
    <property type="entry name" value="Peptidase_M56"/>
</dbReference>
<feature type="domain" description="Peptidase M56" evidence="3">
    <location>
        <begin position="149"/>
        <end position="251"/>
    </location>
</feature>
<gene>
    <name evidence="4" type="ORF">U0035_02995</name>
</gene>
<dbReference type="InterPro" id="IPR037682">
    <property type="entry name" value="TonB_C"/>
</dbReference>
<reference evidence="4 5" key="1">
    <citation type="submission" date="2023-12" db="EMBL/GenBank/DDBJ databases">
        <title>Genome sequencing and assembly of bacterial species from a model synthetic community.</title>
        <authorList>
            <person name="Hogle S.L."/>
        </authorList>
    </citation>
    <scope>NUCLEOTIDE SEQUENCE [LARGE SCALE GENOMIC DNA]</scope>
    <source>
        <strain evidence="4 5">HAMBI_3031</strain>
    </source>
</reference>
<name>A0ABZ0W753_9BACT</name>
<feature type="transmembrane region" description="Helical" evidence="1">
    <location>
        <begin position="34"/>
        <end position="55"/>
    </location>
</feature>
<proteinExistence type="predicted"/>